<dbReference type="Pfam" id="PF03466">
    <property type="entry name" value="LysR_substrate"/>
    <property type="match status" value="1"/>
</dbReference>
<evidence type="ECO:0000259" key="2">
    <source>
        <dbReference type="Pfam" id="PF03466"/>
    </source>
</evidence>
<gene>
    <name evidence="3" type="ORF">KN815_29235</name>
</gene>
<sequence length="90" mass="10311">MPRDLHGQDSRQAQGLELESGVDGLAERDVGGEPWCAVVAPDHPLAVRRRVRVAGYEWLTWPRSSHPGHWHAVHAWRRRWAGYRRSTRPG</sequence>
<reference evidence="3 4" key="1">
    <citation type="submission" date="2021-06" db="EMBL/GenBank/DDBJ databases">
        <authorList>
            <person name="Pan X."/>
        </authorList>
    </citation>
    <scope>NUCLEOTIDE SEQUENCE [LARGE SCALE GENOMIC DNA]</scope>
    <source>
        <strain evidence="3 4">4503</strain>
    </source>
</reference>
<organism evidence="3 4">
    <name type="scientific">Streptomyces niphimycinicus</name>
    <dbReference type="NCBI Taxonomy" id="2842201"/>
    <lineage>
        <taxon>Bacteria</taxon>
        <taxon>Bacillati</taxon>
        <taxon>Actinomycetota</taxon>
        <taxon>Actinomycetes</taxon>
        <taxon>Kitasatosporales</taxon>
        <taxon>Streptomycetaceae</taxon>
        <taxon>Streptomyces</taxon>
    </lineage>
</organism>
<dbReference type="Proteomes" id="UP000720508">
    <property type="component" value="Unassembled WGS sequence"/>
</dbReference>
<evidence type="ECO:0000256" key="1">
    <source>
        <dbReference type="SAM" id="MobiDB-lite"/>
    </source>
</evidence>
<feature type="domain" description="LysR substrate-binding" evidence="2">
    <location>
        <begin position="23"/>
        <end position="78"/>
    </location>
</feature>
<evidence type="ECO:0000313" key="4">
    <source>
        <dbReference type="Proteomes" id="UP000720508"/>
    </source>
</evidence>
<dbReference type="InterPro" id="IPR005119">
    <property type="entry name" value="LysR_subst-bd"/>
</dbReference>
<keyword evidence="4" id="KW-1185">Reference proteome</keyword>
<name>A0ABS6CM55_9ACTN</name>
<accession>A0ABS6CM55</accession>
<proteinExistence type="predicted"/>
<feature type="region of interest" description="Disordered" evidence="1">
    <location>
        <begin position="1"/>
        <end position="23"/>
    </location>
</feature>
<dbReference type="RefSeq" id="WP_216344894.1">
    <property type="nucleotide sequence ID" value="NZ_JAHLEM010000368.1"/>
</dbReference>
<comment type="caution">
    <text evidence="3">The sequence shown here is derived from an EMBL/GenBank/DDBJ whole genome shotgun (WGS) entry which is preliminary data.</text>
</comment>
<evidence type="ECO:0000313" key="3">
    <source>
        <dbReference type="EMBL" id="MBU3867995.1"/>
    </source>
</evidence>
<dbReference type="EMBL" id="JAHLEM010000368">
    <property type="protein sequence ID" value="MBU3867995.1"/>
    <property type="molecule type" value="Genomic_DNA"/>
</dbReference>
<protein>
    <recommendedName>
        <fullName evidence="2">LysR substrate-binding domain-containing protein</fullName>
    </recommendedName>
</protein>